<feature type="transmembrane region" description="Helical" evidence="2">
    <location>
        <begin position="325"/>
        <end position="346"/>
    </location>
</feature>
<comment type="caution">
    <text evidence="3">The sequence shown here is derived from an EMBL/GenBank/DDBJ whole genome shotgun (WGS) entry which is preliminary data.</text>
</comment>
<dbReference type="Pfam" id="PF09852">
    <property type="entry name" value="DUF2079"/>
    <property type="match status" value="1"/>
</dbReference>
<dbReference type="InterPro" id="IPR018650">
    <property type="entry name" value="STSV1_Orf64"/>
</dbReference>
<feature type="compositionally biased region" description="Low complexity" evidence="1">
    <location>
        <begin position="15"/>
        <end position="24"/>
    </location>
</feature>
<proteinExistence type="predicted"/>
<name>A0A930V0H7_9ACTN</name>
<evidence type="ECO:0000313" key="3">
    <source>
        <dbReference type="EMBL" id="MBF4160984.1"/>
    </source>
</evidence>
<keyword evidence="2" id="KW-0812">Transmembrane</keyword>
<evidence type="ECO:0000313" key="4">
    <source>
        <dbReference type="Proteomes" id="UP000656804"/>
    </source>
</evidence>
<feature type="region of interest" description="Disordered" evidence="1">
    <location>
        <begin position="1"/>
        <end position="34"/>
    </location>
</feature>
<sequence length="486" mass="51859">MSTSTPSRTAPHPLRPGLRPNLRPSLRRGSRPSARRLRPGADVVVPLVAAGILATVYTVLALRQHEMLMTSGYDLGIFVQEVRSYALGHLPVSTLKGPGFQLLGDHFSPAVAVLAPFYRLFPCAQTLLVAQALLLALGVMPLTAWAHRCCGIWTAIAVAVVYGLSWELAEAVGFDFHEVALAVPLLAWSLSALGQDRLTAAVWYAVPLVLVKEDLGLTVAVIGALVAWRGNRILGAAAALGGVTATLVETFVVIPAYNASGTNPYSGQISIGAGPWHQLAGVLGSEPKLSTLFLLVAPTAFLALRSPLCLVAVPTLTWRFLADNPAYWGTGYHYSAVLAPVAVAAMVDALSRRPPGARWLPCSVAVAVTVVLVGSHPLSRLWQPSLWEESPRVAAAHRLLARIPDDATVSASNWLAPQLTSRDDVSLFAGTDLDRPRPEWIVVDTGSPLTFPIGPAEQIRALDAARRDGYRLLAEDQGVYLLRAAP</sequence>
<dbReference type="RefSeq" id="WP_194502145.1">
    <property type="nucleotide sequence ID" value="NZ_JADIVZ010000001.1"/>
</dbReference>
<keyword evidence="2" id="KW-0472">Membrane</keyword>
<protein>
    <submittedName>
        <fullName evidence="3">DUF2079 domain-containing protein</fullName>
    </submittedName>
</protein>
<feature type="transmembrane region" description="Helical" evidence="2">
    <location>
        <begin position="43"/>
        <end position="62"/>
    </location>
</feature>
<keyword evidence="2" id="KW-1133">Transmembrane helix</keyword>
<feature type="transmembrane region" description="Helical" evidence="2">
    <location>
        <begin position="117"/>
        <end position="139"/>
    </location>
</feature>
<dbReference type="AlphaFoldDB" id="A0A930V0H7"/>
<feature type="transmembrane region" description="Helical" evidence="2">
    <location>
        <begin position="292"/>
        <end position="313"/>
    </location>
</feature>
<dbReference type="Proteomes" id="UP000656804">
    <property type="component" value="Unassembled WGS sequence"/>
</dbReference>
<gene>
    <name evidence="3" type="ORF">ISG29_04730</name>
</gene>
<evidence type="ECO:0000256" key="2">
    <source>
        <dbReference type="SAM" id="Phobius"/>
    </source>
</evidence>
<accession>A0A930V0H7</accession>
<keyword evidence="4" id="KW-1185">Reference proteome</keyword>
<organism evidence="3 4">
    <name type="scientific">Nocardioides acrostichi</name>
    <dbReference type="NCBI Taxonomy" id="2784339"/>
    <lineage>
        <taxon>Bacteria</taxon>
        <taxon>Bacillati</taxon>
        <taxon>Actinomycetota</taxon>
        <taxon>Actinomycetes</taxon>
        <taxon>Propionibacteriales</taxon>
        <taxon>Nocardioidaceae</taxon>
        <taxon>Nocardioides</taxon>
    </lineage>
</organism>
<dbReference type="EMBL" id="JADIVZ010000001">
    <property type="protein sequence ID" value="MBF4160984.1"/>
    <property type="molecule type" value="Genomic_DNA"/>
</dbReference>
<evidence type="ECO:0000256" key="1">
    <source>
        <dbReference type="SAM" id="MobiDB-lite"/>
    </source>
</evidence>
<feature type="transmembrane region" description="Helical" evidence="2">
    <location>
        <begin position="201"/>
        <end position="226"/>
    </location>
</feature>
<feature type="transmembrane region" description="Helical" evidence="2">
    <location>
        <begin position="233"/>
        <end position="257"/>
    </location>
</feature>
<feature type="transmembrane region" description="Helical" evidence="2">
    <location>
        <begin position="145"/>
        <end position="164"/>
    </location>
</feature>
<reference evidence="3" key="1">
    <citation type="submission" date="2020-11" db="EMBL/GenBank/DDBJ databases">
        <title>Nocardioides sp. CBS4Y-1, whole genome shotgun sequence.</title>
        <authorList>
            <person name="Tuo L."/>
        </authorList>
    </citation>
    <scope>NUCLEOTIDE SEQUENCE</scope>
    <source>
        <strain evidence="3">CBS4Y-1</strain>
    </source>
</reference>
<feature type="compositionally biased region" description="Basic residues" evidence="1">
    <location>
        <begin position="25"/>
        <end position="34"/>
    </location>
</feature>